<dbReference type="Proteomes" id="UP000694427">
    <property type="component" value="Unplaced"/>
</dbReference>
<evidence type="ECO:0000313" key="3">
    <source>
        <dbReference type="Proteomes" id="UP000694427"/>
    </source>
</evidence>
<keyword evidence="3" id="KW-1185">Reference proteome</keyword>
<dbReference type="InterPro" id="IPR000477">
    <property type="entry name" value="RT_dom"/>
</dbReference>
<feature type="domain" description="Reverse transcriptase" evidence="1">
    <location>
        <begin position="101"/>
        <end position="374"/>
    </location>
</feature>
<evidence type="ECO:0000313" key="2">
    <source>
        <dbReference type="Ensembl" id="ENSCCRP00010108194.1"/>
    </source>
</evidence>
<dbReference type="PANTHER" id="PTHR47027:SF20">
    <property type="entry name" value="REVERSE TRANSCRIPTASE-LIKE PROTEIN WITH RNA-DIRECTED DNA POLYMERASE DOMAIN"/>
    <property type="match status" value="1"/>
</dbReference>
<accession>A0A8C1PP13</accession>
<sequence>MNNNKISLPADIEGISSPEKIAELWREHYCDLFNCVKSNPVRINHEHTDFSADMMVRVADIYVAINMLENNKACGMDYINAEHLKYASHKLCPLLSMCFNGCLVHGVLPNAFMSVLLLPVLKDKAGKLNSIDNYRPIALASILSKVLERILLTKLEMYVLTADNQFGFKRKHGTDLCIYALKEIVSRYNSLNSTMFLCFIDASKAFDRINHERLFVKLLDRGAPTFLVRILVFWYAHQTFQVKWDNVVSAPFYVSNGVRQGGIMSPILFNVYMDELSDQLNRLKTGCLVGNTVVNHLMYADDLVLLCPYSVGLQQMLKVCSQYGFDYDIKYNTKKSHIMVVRSNEDNKSTFPTFYLSDSPLAVCEEVKYLGHVISNDWTDDKDLYRQRCKIYAQANMLIRKFYMCSNSVKCSLFRTYITPLYTAQLWSNYKKKSMQRLKVAYNDAMRLLLRVPRWHSASHLFVSNRVPTCEALLRQLMFGFMCRLDNSVNHIIEALVSPLKSCYRYTSRLRRHWCNSLYIL</sequence>
<dbReference type="PANTHER" id="PTHR47027">
    <property type="entry name" value="REVERSE TRANSCRIPTASE DOMAIN-CONTAINING PROTEIN"/>
    <property type="match status" value="1"/>
</dbReference>
<dbReference type="PROSITE" id="PS50878">
    <property type="entry name" value="RT_POL"/>
    <property type="match status" value="1"/>
</dbReference>
<name>A0A8C1PP13_CYPCA</name>
<organism evidence="2 3">
    <name type="scientific">Cyprinus carpio</name>
    <name type="common">Common carp</name>
    <dbReference type="NCBI Taxonomy" id="7962"/>
    <lineage>
        <taxon>Eukaryota</taxon>
        <taxon>Metazoa</taxon>
        <taxon>Chordata</taxon>
        <taxon>Craniata</taxon>
        <taxon>Vertebrata</taxon>
        <taxon>Euteleostomi</taxon>
        <taxon>Actinopterygii</taxon>
        <taxon>Neopterygii</taxon>
        <taxon>Teleostei</taxon>
        <taxon>Ostariophysi</taxon>
        <taxon>Cypriniformes</taxon>
        <taxon>Cyprinidae</taxon>
        <taxon>Cyprininae</taxon>
        <taxon>Cyprinus</taxon>
    </lineage>
</organism>
<proteinExistence type="predicted"/>
<evidence type="ECO:0000259" key="1">
    <source>
        <dbReference type="PROSITE" id="PS50878"/>
    </source>
</evidence>
<dbReference type="Ensembl" id="ENSCCRT00010120414.1">
    <property type="protein sequence ID" value="ENSCCRP00010108194.1"/>
    <property type="gene ID" value="ENSCCRG00010047766.1"/>
</dbReference>
<dbReference type="Pfam" id="PF00078">
    <property type="entry name" value="RVT_1"/>
    <property type="match status" value="1"/>
</dbReference>
<dbReference type="AlphaFoldDB" id="A0A8C1PP13"/>
<reference evidence="2" key="1">
    <citation type="submission" date="2025-08" db="UniProtKB">
        <authorList>
            <consortium name="Ensembl"/>
        </authorList>
    </citation>
    <scope>IDENTIFICATION</scope>
</reference>
<dbReference type="InterPro" id="IPR043502">
    <property type="entry name" value="DNA/RNA_pol_sf"/>
</dbReference>
<dbReference type="CDD" id="cd01650">
    <property type="entry name" value="RT_nLTR_like"/>
    <property type="match status" value="1"/>
</dbReference>
<reference evidence="2" key="2">
    <citation type="submission" date="2025-09" db="UniProtKB">
        <authorList>
            <consortium name="Ensembl"/>
        </authorList>
    </citation>
    <scope>IDENTIFICATION</scope>
</reference>
<dbReference type="SUPFAM" id="SSF56672">
    <property type="entry name" value="DNA/RNA polymerases"/>
    <property type="match status" value="1"/>
</dbReference>
<protein>
    <recommendedName>
        <fullName evidence="1">Reverse transcriptase domain-containing protein</fullName>
    </recommendedName>
</protein>